<protein>
    <submittedName>
        <fullName evidence="1">Uncharacterized protein</fullName>
    </submittedName>
</protein>
<dbReference type="OrthoDB" id="4325844at2"/>
<proteinExistence type="predicted"/>
<accession>A0A964XNP4</accession>
<dbReference type="EMBL" id="JAAAHS010000181">
    <property type="protein sequence ID" value="NBE53992.1"/>
    <property type="molecule type" value="Genomic_DNA"/>
</dbReference>
<dbReference type="RefSeq" id="WP_161700387.1">
    <property type="nucleotide sequence ID" value="NZ_JAAAHS010000181.1"/>
</dbReference>
<sequence>MAPPPISRCVTVTLSDCRADDAHAVVDLLTGLFPYEETGGAHPVPGADPPHSPTVWAATLDVSTSPNEPPRTAPLEAPLEAPVEVTLQGAPHDVVAVHAALAEAFTLDDEGMVSGDQEQEVQLRLTSR</sequence>
<dbReference type="Proteomes" id="UP000598297">
    <property type="component" value="Unassembled WGS sequence"/>
</dbReference>
<keyword evidence="2" id="KW-1185">Reference proteome</keyword>
<comment type="caution">
    <text evidence="1">The sequence shown here is derived from an EMBL/GenBank/DDBJ whole genome shotgun (WGS) entry which is preliminary data.</text>
</comment>
<reference evidence="1" key="1">
    <citation type="submission" date="2020-01" db="EMBL/GenBank/DDBJ databases">
        <title>Whole-genome analyses of novel actinobacteria.</title>
        <authorList>
            <person name="Sahin N."/>
        </authorList>
    </citation>
    <scope>NUCLEOTIDE SEQUENCE</scope>
    <source>
        <strain evidence="1">YC537</strain>
    </source>
</reference>
<organism evidence="1 2">
    <name type="scientific">Streptomyces boluensis</name>
    <dbReference type="NCBI Taxonomy" id="1775135"/>
    <lineage>
        <taxon>Bacteria</taxon>
        <taxon>Bacillati</taxon>
        <taxon>Actinomycetota</taxon>
        <taxon>Actinomycetes</taxon>
        <taxon>Kitasatosporales</taxon>
        <taxon>Streptomycetaceae</taxon>
        <taxon>Streptomyces</taxon>
    </lineage>
</organism>
<name>A0A964XNP4_9ACTN</name>
<evidence type="ECO:0000313" key="2">
    <source>
        <dbReference type="Proteomes" id="UP000598297"/>
    </source>
</evidence>
<gene>
    <name evidence="1" type="ORF">GUY60_21740</name>
</gene>
<evidence type="ECO:0000313" key="1">
    <source>
        <dbReference type="EMBL" id="NBE53992.1"/>
    </source>
</evidence>
<dbReference type="AlphaFoldDB" id="A0A964XNP4"/>